<dbReference type="AlphaFoldDB" id="A0A3R5UXP3"/>
<dbReference type="InterPro" id="IPR003583">
    <property type="entry name" value="Hlx-hairpin-Hlx_DNA-bd_motif"/>
</dbReference>
<comment type="function">
    <text evidence="6">The RuvA-RuvB-RuvC complex processes Holliday junction (HJ) DNA during genetic recombination and DNA repair, while the RuvA-RuvB complex plays an important role in the rescue of blocked DNA replication forks via replication fork reversal (RFR). RuvA specifically binds to HJ cruciform DNA, conferring on it an open structure. The RuvB hexamer acts as an ATP-dependent pump, pulling dsDNA into and through the RuvAB complex. HJ branch migration allows RuvC to scan DNA until it finds its consensus sequence, where it cleaves and resolves the cruciform DNA.</text>
</comment>
<dbReference type="InterPro" id="IPR011114">
    <property type="entry name" value="RuvA_C"/>
</dbReference>
<evidence type="ECO:0000256" key="4">
    <source>
        <dbReference type="ARBA" id="ARBA00023172"/>
    </source>
</evidence>
<proteinExistence type="inferred from homology"/>
<dbReference type="GO" id="GO:0009378">
    <property type="term" value="F:four-way junction helicase activity"/>
    <property type="evidence" value="ECO:0007669"/>
    <property type="project" value="InterPro"/>
</dbReference>
<dbReference type="CDD" id="cd00080">
    <property type="entry name" value="H3TH_StructSpec-5'-nucleases"/>
    <property type="match status" value="1"/>
</dbReference>
<evidence type="ECO:0000256" key="2">
    <source>
        <dbReference type="ARBA" id="ARBA00022763"/>
    </source>
</evidence>
<dbReference type="CDD" id="cd14332">
    <property type="entry name" value="UBA_RuvA_C"/>
    <property type="match status" value="1"/>
</dbReference>
<dbReference type="Gene3D" id="1.10.8.10">
    <property type="entry name" value="DNA helicase RuvA subunit, C-terminal domain"/>
    <property type="match status" value="1"/>
</dbReference>
<dbReference type="NCBIfam" id="TIGR00084">
    <property type="entry name" value="ruvA"/>
    <property type="match status" value="1"/>
</dbReference>
<dbReference type="SUPFAM" id="SSF50249">
    <property type="entry name" value="Nucleic acid-binding proteins"/>
    <property type="match status" value="1"/>
</dbReference>
<keyword evidence="5 6" id="KW-0234">DNA repair</keyword>
<evidence type="ECO:0000256" key="5">
    <source>
        <dbReference type="ARBA" id="ARBA00023204"/>
    </source>
</evidence>
<dbReference type="GO" id="GO:0006281">
    <property type="term" value="P:DNA repair"/>
    <property type="evidence" value="ECO:0007669"/>
    <property type="project" value="UniProtKB-UniRule"/>
</dbReference>
<dbReference type="EMBL" id="CP035108">
    <property type="protein sequence ID" value="QAR32315.1"/>
    <property type="molecule type" value="Genomic_DNA"/>
</dbReference>
<evidence type="ECO:0000259" key="7">
    <source>
        <dbReference type="SMART" id="SM00278"/>
    </source>
</evidence>
<gene>
    <name evidence="6 8" type="primary">ruvA</name>
    <name evidence="8" type="ORF">EP073_02550</name>
</gene>
<organism evidence="8 9">
    <name type="scientific">Geovibrio thiophilus</name>
    <dbReference type="NCBI Taxonomy" id="139438"/>
    <lineage>
        <taxon>Bacteria</taxon>
        <taxon>Pseudomonadati</taxon>
        <taxon>Deferribacterota</taxon>
        <taxon>Deferribacteres</taxon>
        <taxon>Deferribacterales</taxon>
        <taxon>Geovibrionaceae</taxon>
        <taxon>Geovibrio</taxon>
    </lineage>
</organism>
<comment type="caution">
    <text evidence="6">Lacks conserved residue(s) required for the propagation of feature annotation.</text>
</comment>
<dbReference type="SUPFAM" id="SSF46929">
    <property type="entry name" value="DNA helicase RuvA subunit, C-terminal domain"/>
    <property type="match status" value="1"/>
</dbReference>
<comment type="domain">
    <text evidence="6">Has three domains with a flexible linker between the domains II and III and assumes an 'L' shape. Domain III is highly mobile and contacts RuvB.</text>
</comment>
<dbReference type="InterPro" id="IPR036267">
    <property type="entry name" value="RuvA_C_sf"/>
</dbReference>
<dbReference type="SMART" id="SM00278">
    <property type="entry name" value="HhH1"/>
    <property type="match status" value="2"/>
</dbReference>
<dbReference type="GO" id="GO:0005524">
    <property type="term" value="F:ATP binding"/>
    <property type="evidence" value="ECO:0007669"/>
    <property type="project" value="InterPro"/>
</dbReference>
<dbReference type="KEGG" id="gtl:EP073_02550"/>
<dbReference type="InterPro" id="IPR013849">
    <property type="entry name" value="DNA_helicase_Holl-junc_RuvA_I"/>
</dbReference>
<dbReference type="GO" id="GO:0009379">
    <property type="term" value="C:Holliday junction helicase complex"/>
    <property type="evidence" value="ECO:0007669"/>
    <property type="project" value="InterPro"/>
</dbReference>
<keyword evidence="8" id="KW-0378">Hydrolase</keyword>
<dbReference type="InterPro" id="IPR000085">
    <property type="entry name" value="RuvA"/>
</dbReference>
<feature type="region of interest" description="Domain III" evidence="6">
    <location>
        <begin position="145"/>
        <end position="190"/>
    </location>
</feature>
<dbReference type="InterPro" id="IPR010994">
    <property type="entry name" value="RuvA_2-like"/>
</dbReference>
<comment type="subcellular location">
    <subcellularLocation>
        <location evidence="6">Cytoplasm</location>
    </subcellularLocation>
</comment>
<dbReference type="Pfam" id="PF07499">
    <property type="entry name" value="RuvA_C"/>
    <property type="match status" value="1"/>
</dbReference>
<feature type="domain" description="Helix-hairpin-helix DNA-binding motif class 1" evidence="7">
    <location>
        <begin position="108"/>
        <end position="127"/>
    </location>
</feature>
<evidence type="ECO:0000256" key="3">
    <source>
        <dbReference type="ARBA" id="ARBA00023125"/>
    </source>
</evidence>
<evidence type="ECO:0000313" key="8">
    <source>
        <dbReference type="EMBL" id="QAR32315.1"/>
    </source>
</evidence>
<evidence type="ECO:0000313" key="9">
    <source>
        <dbReference type="Proteomes" id="UP000287502"/>
    </source>
</evidence>
<evidence type="ECO:0000256" key="1">
    <source>
        <dbReference type="ARBA" id="ARBA00022490"/>
    </source>
</evidence>
<accession>A0A3R5UXP3</accession>
<evidence type="ECO:0000256" key="6">
    <source>
        <dbReference type="HAMAP-Rule" id="MF_00031"/>
    </source>
</evidence>
<sequence length="190" mass="20818">MIYRVKGRLLEKHPDFAVIDTGAIAFKIGISMQSFATLPDIGEKATLYTLMNVREDDISLFGFVTLEEKKLFILLTSVSKVGPKLALAILSGLDVKSFEKAVVSGDVVKIKGIPGIGLKTAERIILELKDKFDLVFRTEAKPDDNSEDVVSALCNLGYTRKDAENAVRTSYSGENSFEENLKKALRGLSG</sequence>
<dbReference type="GO" id="GO:0048476">
    <property type="term" value="C:Holliday junction resolvase complex"/>
    <property type="evidence" value="ECO:0007669"/>
    <property type="project" value="UniProtKB-UniRule"/>
</dbReference>
<dbReference type="GO" id="GO:0000400">
    <property type="term" value="F:four-way junction DNA binding"/>
    <property type="evidence" value="ECO:0007669"/>
    <property type="project" value="UniProtKB-UniRule"/>
</dbReference>
<comment type="similarity">
    <text evidence="6">Belongs to the RuvA family.</text>
</comment>
<dbReference type="Proteomes" id="UP000287502">
    <property type="component" value="Chromosome"/>
</dbReference>
<dbReference type="Pfam" id="PF01330">
    <property type="entry name" value="RuvA_N"/>
    <property type="match status" value="1"/>
</dbReference>
<dbReference type="GO" id="GO:0016787">
    <property type="term" value="F:hydrolase activity"/>
    <property type="evidence" value="ECO:0007669"/>
    <property type="project" value="UniProtKB-KW"/>
</dbReference>
<dbReference type="Gene3D" id="1.10.150.20">
    <property type="entry name" value="5' to 3' exonuclease, C-terminal subdomain"/>
    <property type="match status" value="1"/>
</dbReference>
<dbReference type="InterPro" id="IPR012340">
    <property type="entry name" value="NA-bd_OB-fold"/>
</dbReference>
<dbReference type="HAMAP" id="MF_00031">
    <property type="entry name" value="DNA_HJ_migration_RuvA"/>
    <property type="match status" value="1"/>
</dbReference>
<keyword evidence="3 6" id="KW-0238">DNA-binding</keyword>
<keyword evidence="2 6" id="KW-0227">DNA damage</keyword>
<dbReference type="GO" id="GO:0005737">
    <property type="term" value="C:cytoplasm"/>
    <property type="evidence" value="ECO:0007669"/>
    <property type="project" value="UniProtKB-SubCell"/>
</dbReference>
<dbReference type="Gene3D" id="2.40.50.140">
    <property type="entry name" value="Nucleic acid-binding proteins"/>
    <property type="match status" value="1"/>
</dbReference>
<dbReference type="GO" id="GO:0006310">
    <property type="term" value="P:DNA recombination"/>
    <property type="evidence" value="ECO:0007669"/>
    <property type="project" value="UniProtKB-UniRule"/>
</dbReference>
<feature type="domain" description="Helix-hairpin-helix DNA-binding motif class 1" evidence="7">
    <location>
        <begin position="73"/>
        <end position="92"/>
    </location>
</feature>
<keyword evidence="1 6" id="KW-0963">Cytoplasm</keyword>
<dbReference type="Pfam" id="PF14520">
    <property type="entry name" value="HHH_5"/>
    <property type="match status" value="1"/>
</dbReference>
<dbReference type="RefSeq" id="WP_128465602.1">
    <property type="nucleotide sequence ID" value="NZ_CP035108.1"/>
</dbReference>
<keyword evidence="4 6" id="KW-0233">DNA recombination</keyword>
<keyword evidence="9" id="KW-1185">Reference proteome</keyword>
<dbReference type="SUPFAM" id="SSF47781">
    <property type="entry name" value="RuvA domain 2-like"/>
    <property type="match status" value="1"/>
</dbReference>
<comment type="subunit">
    <text evidence="6">Homotetramer. Forms an RuvA(8)-RuvB(12)-Holliday junction (HJ) complex. HJ DNA is sandwiched between 2 RuvA tetramers; dsDNA enters through RuvA and exits via RuvB. An RuvB hexamer assembles on each DNA strand where it exits the tetramer. Each RuvB hexamer is contacted by two RuvA subunits (via domain III) on 2 adjacent RuvB subunits; this complex drives branch migration. In the full resolvosome a probable DNA-RuvA(4)-RuvB(12)-RuvC(2) complex forms which resolves the HJ.</text>
</comment>
<reference evidence="8 9" key="1">
    <citation type="submission" date="2019-01" db="EMBL/GenBank/DDBJ databases">
        <title>Geovibrio thiophilus DSM 11263, complete genome.</title>
        <authorList>
            <person name="Spring S."/>
            <person name="Bunk B."/>
            <person name="Sproer C."/>
        </authorList>
    </citation>
    <scope>NUCLEOTIDE SEQUENCE [LARGE SCALE GENOMIC DNA]</scope>
    <source>
        <strain evidence="8 9">DSM 11263</strain>
    </source>
</reference>
<name>A0A3R5UXP3_9BACT</name>
<feature type="region of interest" description="Domain I" evidence="6">
    <location>
        <begin position="1"/>
        <end position="64"/>
    </location>
</feature>
<dbReference type="OrthoDB" id="5293449at2"/>
<protein>
    <recommendedName>
        <fullName evidence="6">Holliday junction branch migration complex subunit RuvA</fullName>
    </recommendedName>
</protein>